<dbReference type="AlphaFoldDB" id="A0A6L3YJZ4"/>
<proteinExistence type="predicted"/>
<dbReference type="EMBL" id="WBVX01000016">
    <property type="protein sequence ID" value="KAB2683280.1"/>
    <property type="molecule type" value="Genomic_DNA"/>
</dbReference>
<dbReference type="InterPro" id="IPR014729">
    <property type="entry name" value="Rossmann-like_a/b/a_fold"/>
</dbReference>
<reference evidence="3 4" key="1">
    <citation type="submission" date="2019-09" db="EMBL/GenBank/DDBJ databases">
        <title>Taxonomic organization of the family Brucellaceae based on a phylogenomic approach.</title>
        <authorList>
            <person name="Leclercq S."/>
            <person name="Cloeckaert A."/>
            <person name="Zygmunt M.S."/>
        </authorList>
    </citation>
    <scope>NUCLEOTIDE SEQUENCE [LARGE SCALE GENOMIC DNA]</scope>
    <source>
        <strain evidence="3 4">WS1830</strain>
    </source>
</reference>
<dbReference type="InterPro" id="IPR050128">
    <property type="entry name" value="Sulfate_adenylyltrnsfr_sub2"/>
</dbReference>
<dbReference type="Gene3D" id="3.40.50.620">
    <property type="entry name" value="HUPs"/>
    <property type="match status" value="1"/>
</dbReference>
<dbReference type="Pfam" id="PF01507">
    <property type="entry name" value="PAPS_reduct"/>
    <property type="match status" value="1"/>
</dbReference>
<evidence type="ECO:0000259" key="2">
    <source>
        <dbReference type="Pfam" id="PF01507"/>
    </source>
</evidence>
<dbReference type="Proteomes" id="UP000481643">
    <property type="component" value="Unassembled WGS sequence"/>
</dbReference>
<dbReference type="PANTHER" id="PTHR43196">
    <property type="entry name" value="SULFATE ADENYLYLTRANSFERASE SUBUNIT 2"/>
    <property type="match status" value="1"/>
</dbReference>
<accession>A0A6L3YJZ4</accession>
<feature type="region of interest" description="Disordered" evidence="1">
    <location>
        <begin position="1"/>
        <end position="22"/>
    </location>
</feature>
<dbReference type="GO" id="GO:0003824">
    <property type="term" value="F:catalytic activity"/>
    <property type="evidence" value="ECO:0007669"/>
    <property type="project" value="InterPro"/>
</dbReference>
<dbReference type="InterPro" id="IPR002500">
    <property type="entry name" value="PAPS_reduct_dom"/>
</dbReference>
<dbReference type="PANTHER" id="PTHR43196:SF2">
    <property type="entry name" value="PHOSPHOADENOSINE PHOSPHOSULFATE REDUCTASE"/>
    <property type="match status" value="1"/>
</dbReference>
<feature type="domain" description="Phosphoadenosine phosphosulphate reductase" evidence="2">
    <location>
        <begin position="49"/>
        <end position="245"/>
    </location>
</feature>
<organism evidence="3 4">
    <name type="scientific">Brucella tritici</name>
    <dbReference type="NCBI Taxonomy" id="94626"/>
    <lineage>
        <taxon>Bacteria</taxon>
        <taxon>Pseudomonadati</taxon>
        <taxon>Pseudomonadota</taxon>
        <taxon>Alphaproteobacteria</taxon>
        <taxon>Hyphomicrobiales</taxon>
        <taxon>Brucellaceae</taxon>
        <taxon>Brucella/Ochrobactrum group</taxon>
        <taxon>Brucella</taxon>
    </lineage>
</organism>
<evidence type="ECO:0000256" key="1">
    <source>
        <dbReference type="SAM" id="MobiDB-lite"/>
    </source>
</evidence>
<evidence type="ECO:0000313" key="4">
    <source>
        <dbReference type="Proteomes" id="UP000481643"/>
    </source>
</evidence>
<protein>
    <submittedName>
        <fullName evidence="3">Phosphoadenosine phosphosulfate reductase family protein</fullName>
    </submittedName>
</protein>
<feature type="compositionally biased region" description="Basic and acidic residues" evidence="1">
    <location>
        <begin position="1"/>
        <end position="11"/>
    </location>
</feature>
<sequence length="383" mass="43241">MHSHLNVDHARPRMPSPTSPSALSISRAFPSISIVPTIVDLLKQGAAVAIGVSGGKDSQAAAMATFEYLDRIGHFGPRLLIHADLGSVEWVDSLPTCEHLADRLGAELIVVRRKQGGLMDRWESRWRSNAARYENLSTVTLVPCWSTPALRFCTSELKTSKIHAELKRRFSRLPIISVTGVRREESPQRARAEILDHKPGERIWTWRPILDWSEAEVFSSLDFWGIEPHPAYRQFGLSRVSCRFCIMSSLPDLVAAAAQPETHDVYRHMVGLECRSTFAFQSSRWLGDIAPHLLEPRTRDRLAMAKDKAARRREAERRLTKPMLYVKGWPTRMLSDGEADLLAEVRSEVSTMVGIRARCLDRSSIHARYAELLDMRDSRGRAA</sequence>
<dbReference type="RefSeq" id="WP_151652259.1">
    <property type="nucleotide sequence ID" value="NZ_WBVX01000016.1"/>
</dbReference>
<evidence type="ECO:0000313" key="3">
    <source>
        <dbReference type="EMBL" id="KAB2683280.1"/>
    </source>
</evidence>
<gene>
    <name evidence="3" type="ORF">F9L08_15600</name>
</gene>
<name>A0A6L3YJZ4_9HYPH</name>
<comment type="caution">
    <text evidence="3">The sequence shown here is derived from an EMBL/GenBank/DDBJ whole genome shotgun (WGS) entry which is preliminary data.</text>
</comment>
<dbReference type="SUPFAM" id="SSF52402">
    <property type="entry name" value="Adenine nucleotide alpha hydrolases-like"/>
    <property type="match status" value="1"/>
</dbReference>